<organism evidence="2 3">
    <name type="scientific">Duganella guangzhouensis</name>
    <dbReference type="NCBI Taxonomy" id="2666084"/>
    <lineage>
        <taxon>Bacteria</taxon>
        <taxon>Pseudomonadati</taxon>
        <taxon>Pseudomonadota</taxon>
        <taxon>Betaproteobacteria</taxon>
        <taxon>Burkholderiales</taxon>
        <taxon>Oxalobacteraceae</taxon>
        <taxon>Telluria group</taxon>
        <taxon>Duganella</taxon>
    </lineage>
</organism>
<keyword evidence="3" id="KW-1185">Reference proteome</keyword>
<proteinExistence type="predicted"/>
<protein>
    <submittedName>
        <fullName evidence="2">DUF4148 domain-containing protein</fullName>
    </submittedName>
</protein>
<dbReference type="Proteomes" id="UP000433309">
    <property type="component" value="Unassembled WGS sequence"/>
</dbReference>
<comment type="caution">
    <text evidence="2">The sequence shown here is derived from an EMBL/GenBank/DDBJ whole genome shotgun (WGS) entry which is preliminary data.</text>
</comment>
<dbReference type="EMBL" id="WKJK01000026">
    <property type="protein sequence ID" value="MRW94366.1"/>
    <property type="molecule type" value="Genomic_DNA"/>
</dbReference>
<dbReference type="AlphaFoldDB" id="A0A6I2LC81"/>
<keyword evidence="1" id="KW-0732">Signal</keyword>
<feature type="signal peptide" evidence="1">
    <location>
        <begin position="1"/>
        <end position="33"/>
    </location>
</feature>
<evidence type="ECO:0000313" key="2">
    <source>
        <dbReference type="EMBL" id="MRW94366.1"/>
    </source>
</evidence>
<feature type="chain" id="PRO_5026143462" evidence="1">
    <location>
        <begin position="34"/>
        <end position="112"/>
    </location>
</feature>
<evidence type="ECO:0000256" key="1">
    <source>
        <dbReference type="SAM" id="SignalP"/>
    </source>
</evidence>
<dbReference type="Pfam" id="PF13663">
    <property type="entry name" value="DUF4148"/>
    <property type="match status" value="1"/>
</dbReference>
<dbReference type="InterPro" id="IPR025421">
    <property type="entry name" value="DUF4148"/>
</dbReference>
<accession>A0A6I2LC81</accession>
<sequence length="112" mass="11950">MTSSQTSLRSITMNTKALFAAAALFVAAGSTFAADTSEAAFDQAFRNNSTSTLTREQVKAEVIAARKAGLLDINDAYQDVAYMAARQSQTRSADVQAQQLAAKQQAQDSNTH</sequence>
<reference evidence="2 3" key="1">
    <citation type="submission" date="2019-11" db="EMBL/GenBank/DDBJ databases">
        <title>Novel species isolated from a subtropical stream in China.</title>
        <authorList>
            <person name="Lu H."/>
        </authorList>
    </citation>
    <scope>NUCLEOTIDE SEQUENCE [LARGE SCALE GENOMIC DNA]</scope>
    <source>
        <strain evidence="2 3">FT80W</strain>
    </source>
</reference>
<gene>
    <name evidence="2" type="ORF">GJ699_30775</name>
</gene>
<name>A0A6I2LC81_9BURK</name>
<evidence type="ECO:0000313" key="3">
    <source>
        <dbReference type="Proteomes" id="UP000433309"/>
    </source>
</evidence>